<dbReference type="InterPro" id="IPR013766">
    <property type="entry name" value="Thioredoxin_domain"/>
</dbReference>
<name>A0AAJ2JB59_STEMA</name>
<dbReference type="AlphaFoldDB" id="A0AAJ2JB59"/>
<dbReference type="SUPFAM" id="SSF52833">
    <property type="entry name" value="Thioredoxin-like"/>
    <property type="match status" value="1"/>
</dbReference>
<dbReference type="EMBL" id="JAVSKO010000004">
    <property type="protein sequence ID" value="MDT3468326.1"/>
    <property type="molecule type" value="Genomic_DNA"/>
</dbReference>
<keyword evidence="2" id="KW-0249">Electron transport</keyword>
<evidence type="ECO:0000313" key="7">
    <source>
        <dbReference type="Proteomes" id="UP001251948"/>
    </source>
</evidence>
<dbReference type="InterPro" id="IPR036249">
    <property type="entry name" value="Thioredoxin-like_sf"/>
</dbReference>
<dbReference type="CDD" id="cd02947">
    <property type="entry name" value="TRX_family"/>
    <property type="match status" value="1"/>
</dbReference>
<comment type="caution">
    <text evidence="6">The sequence shown here is derived from an EMBL/GenBank/DDBJ whole genome shotgun (WGS) entry which is preliminary data.</text>
</comment>
<feature type="domain" description="Thioredoxin" evidence="5">
    <location>
        <begin position="1"/>
        <end position="112"/>
    </location>
</feature>
<dbReference type="PANTHER" id="PTHR45663:SF11">
    <property type="entry name" value="GEO12009P1"/>
    <property type="match status" value="1"/>
</dbReference>
<dbReference type="InterPro" id="IPR017937">
    <property type="entry name" value="Thioredoxin_CS"/>
</dbReference>
<evidence type="ECO:0000256" key="1">
    <source>
        <dbReference type="ARBA" id="ARBA00022448"/>
    </source>
</evidence>
<protein>
    <submittedName>
        <fullName evidence="6">Thioredoxin family protein</fullName>
    </submittedName>
</protein>
<dbReference type="Gene3D" id="3.40.30.10">
    <property type="entry name" value="Glutaredoxin"/>
    <property type="match status" value="1"/>
</dbReference>
<reference evidence="6" key="1">
    <citation type="submission" date="2023-07" db="EMBL/GenBank/DDBJ databases">
        <title>Comparative genomics of clinical Stenotrophomonas maltophilia isolates reveals regions of diversity which correlate with colonization and persistence in vivo.</title>
        <authorList>
            <person name="Mcdaniel M.S."/>
            <person name="Swords W.E."/>
            <person name="Sumpter N.A."/>
            <person name="Lindgren N.R."/>
            <person name="Billiot C.E."/>
        </authorList>
    </citation>
    <scope>NUCLEOTIDE SEQUENCE</scope>
    <source>
        <strain evidence="6">Ism4</strain>
    </source>
</reference>
<organism evidence="6 7">
    <name type="scientific">Stenotrophomonas maltophilia</name>
    <name type="common">Pseudomonas maltophilia</name>
    <name type="synonym">Xanthomonas maltophilia</name>
    <dbReference type="NCBI Taxonomy" id="40324"/>
    <lineage>
        <taxon>Bacteria</taxon>
        <taxon>Pseudomonadati</taxon>
        <taxon>Pseudomonadota</taxon>
        <taxon>Gammaproteobacteria</taxon>
        <taxon>Lysobacterales</taxon>
        <taxon>Lysobacteraceae</taxon>
        <taxon>Stenotrophomonas</taxon>
        <taxon>Stenotrophomonas maltophilia group</taxon>
    </lineage>
</organism>
<dbReference type="GO" id="GO:0015035">
    <property type="term" value="F:protein-disulfide reductase activity"/>
    <property type="evidence" value="ECO:0007669"/>
    <property type="project" value="TreeGrafter"/>
</dbReference>
<dbReference type="PANTHER" id="PTHR45663">
    <property type="entry name" value="GEO12009P1"/>
    <property type="match status" value="1"/>
</dbReference>
<evidence type="ECO:0000256" key="4">
    <source>
        <dbReference type="ARBA" id="ARBA00023284"/>
    </source>
</evidence>
<dbReference type="GO" id="GO:0045454">
    <property type="term" value="P:cell redox homeostasis"/>
    <property type="evidence" value="ECO:0007669"/>
    <property type="project" value="TreeGrafter"/>
</dbReference>
<keyword evidence="4" id="KW-0676">Redox-active center</keyword>
<proteinExistence type="predicted"/>
<evidence type="ECO:0000256" key="2">
    <source>
        <dbReference type="ARBA" id="ARBA00022982"/>
    </source>
</evidence>
<evidence type="ECO:0000313" key="6">
    <source>
        <dbReference type="EMBL" id="MDT3468326.1"/>
    </source>
</evidence>
<dbReference type="GO" id="GO:0005829">
    <property type="term" value="C:cytosol"/>
    <property type="evidence" value="ECO:0007669"/>
    <property type="project" value="TreeGrafter"/>
</dbReference>
<keyword evidence="1" id="KW-0813">Transport</keyword>
<evidence type="ECO:0000259" key="5">
    <source>
        <dbReference type="PROSITE" id="PS51352"/>
    </source>
</evidence>
<dbReference type="Pfam" id="PF00085">
    <property type="entry name" value="Thioredoxin"/>
    <property type="match status" value="1"/>
</dbReference>
<accession>A0AAJ2JB59</accession>
<keyword evidence="3" id="KW-1015">Disulfide bond</keyword>
<dbReference type="PROSITE" id="PS51352">
    <property type="entry name" value="THIOREDOXIN_2"/>
    <property type="match status" value="1"/>
</dbReference>
<dbReference type="Proteomes" id="UP001251948">
    <property type="component" value="Unassembled WGS sequence"/>
</dbReference>
<dbReference type="PROSITE" id="PS00194">
    <property type="entry name" value="THIOREDOXIN_1"/>
    <property type="match status" value="1"/>
</dbReference>
<sequence length="116" mass="12290">MTLKTGKVHEVDAAAFNKMVREPSLPILLYIWAPWCPPCLPMGPEYEKAAAACTDVLFLKVNAATDSQLLTALNIASVPTLVLNDSNGVQVARFTGALTAPQIAALLERSLGSPAV</sequence>
<evidence type="ECO:0000256" key="3">
    <source>
        <dbReference type="ARBA" id="ARBA00023157"/>
    </source>
</evidence>
<dbReference type="RefSeq" id="WP_312561928.1">
    <property type="nucleotide sequence ID" value="NZ_JAVSKO010000004.1"/>
</dbReference>
<gene>
    <name evidence="6" type="ORF">ROV92_10010</name>
</gene>